<name>A0A1G7PPU2_THETY</name>
<sequence length="296" mass="32456">MKIGFVGAGVVGTSLAFLLSQNGINISGFLSRSLESAKKSAEFTQSSVFSSYEEVITNSDVIIISTNDNSIPEVVNNLSQYKEILKEKTFAHLSGALNLEVLNPLKDENNFIMVMHPIQTCPSVSSALELLPKSYFTLEGDEKAVEIGKEIVNKISGKYIVLNNIVRPLYHAACVVASNYLVALSKFSLLLLKESGFPFENYPDALIPLMEGTLKNIKEKGTTDALTGPIARGDVNTVKLHLKNIKDPSLEELYKSLGKLTLEIAYEKGSFNNEKYFELEGILNGGKSNNSHTKEI</sequence>
<proteinExistence type="predicted"/>
<reference evidence="3 4" key="1">
    <citation type="submission" date="2016-10" db="EMBL/GenBank/DDBJ databases">
        <authorList>
            <person name="de Groot N.N."/>
        </authorList>
    </citation>
    <scope>NUCLEOTIDE SEQUENCE [LARGE SCALE GENOMIC DNA]</scope>
    <source>
        <strain evidence="3 4">DSM 569</strain>
    </source>
</reference>
<protein>
    <submittedName>
        <fullName evidence="3">Predicted oxidoreductase, contains short-chain dehydrogenase (SDR) and DUF2520 domains</fullName>
    </submittedName>
</protein>
<accession>A0A1G7PPU2</accession>
<dbReference type="SUPFAM" id="SSF51735">
    <property type="entry name" value="NAD(P)-binding Rossmann-fold domains"/>
    <property type="match status" value="1"/>
</dbReference>
<evidence type="ECO:0000259" key="2">
    <source>
        <dbReference type="Pfam" id="PF10728"/>
    </source>
</evidence>
<feature type="domain" description="Putative oxidoreductase/dehydrogenase Rossmann-like" evidence="1">
    <location>
        <begin position="2"/>
        <end position="117"/>
    </location>
</feature>
<evidence type="ECO:0000313" key="3">
    <source>
        <dbReference type="EMBL" id="SDF87619.1"/>
    </source>
</evidence>
<feature type="domain" description="DUF2520" evidence="2">
    <location>
        <begin position="135"/>
        <end position="259"/>
    </location>
</feature>
<dbReference type="AlphaFoldDB" id="A0A1G7PPU2"/>
<dbReference type="EMBL" id="FNBS01000028">
    <property type="protein sequence ID" value="SDF87619.1"/>
    <property type="molecule type" value="Genomic_DNA"/>
</dbReference>
<dbReference type="InterPro" id="IPR018931">
    <property type="entry name" value="DUF2520"/>
</dbReference>
<dbReference type="Pfam" id="PF10728">
    <property type="entry name" value="DUF2520"/>
    <property type="match status" value="1"/>
</dbReference>
<dbReference type="Proteomes" id="UP000183404">
    <property type="component" value="Unassembled WGS sequence"/>
</dbReference>
<gene>
    <name evidence="3" type="ORF">SAMN04244560_01385</name>
</gene>
<dbReference type="PANTHER" id="PTHR40459">
    <property type="entry name" value="CONSERVED HYPOTHETICAL ALANINE AND LEUCINE RICH PROTEIN"/>
    <property type="match status" value="1"/>
</dbReference>
<dbReference type="Pfam" id="PF10727">
    <property type="entry name" value="Rossmann-like"/>
    <property type="match status" value="1"/>
</dbReference>
<dbReference type="PANTHER" id="PTHR40459:SF1">
    <property type="entry name" value="CONSERVED HYPOTHETICAL ALANINE AND LEUCINE RICH PROTEIN"/>
    <property type="match status" value="1"/>
</dbReference>
<dbReference type="Gene3D" id="3.40.50.720">
    <property type="entry name" value="NAD(P)-binding Rossmann-like Domain"/>
    <property type="match status" value="1"/>
</dbReference>
<evidence type="ECO:0000313" key="4">
    <source>
        <dbReference type="Proteomes" id="UP000183404"/>
    </source>
</evidence>
<organism evidence="3 4">
    <name type="scientific">Thermoanaerobacter thermohydrosulfuricus</name>
    <name type="common">Clostridium thermohydrosulfuricum</name>
    <dbReference type="NCBI Taxonomy" id="1516"/>
    <lineage>
        <taxon>Bacteria</taxon>
        <taxon>Bacillati</taxon>
        <taxon>Bacillota</taxon>
        <taxon>Clostridia</taxon>
        <taxon>Thermoanaerobacterales</taxon>
        <taxon>Thermoanaerobacteraceae</taxon>
        <taxon>Thermoanaerobacter</taxon>
    </lineage>
</organism>
<dbReference type="SUPFAM" id="SSF48179">
    <property type="entry name" value="6-phosphogluconate dehydrogenase C-terminal domain-like"/>
    <property type="match status" value="1"/>
</dbReference>
<dbReference type="RefSeq" id="WP_074592558.1">
    <property type="nucleotide sequence ID" value="NZ_FNBS01000028.1"/>
</dbReference>
<evidence type="ECO:0000259" key="1">
    <source>
        <dbReference type="Pfam" id="PF10727"/>
    </source>
</evidence>
<dbReference type="InterPro" id="IPR019665">
    <property type="entry name" value="OxRdtase/DH_put_Rossmann_dom"/>
</dbReference>
<dbReference type="InterPro" id="IPR036291">
    <property type="entry name" value="NAD(P)-bd_dom_sf"/>
</dbReference>
<dbReference type="InterPro" id="IPR037108">
    <property type="entry name" value="TM1727-like_C_sf"/>
</dbReference>
<dbReference type="Gene3D" id="1.10.1040.20">
    <property type="entry name" value="ProC-like, C-terminal domain"/>
    <property type="match status" value="1"/>
</dbReference>
<dbReference type="InterPro" id="IPR008927">
    <property type="entry name" value="6-PGluconate_DH-like_C_sf"/>
</dbReference>